<feature type="compositionally biased region" description="Gly residues" evidence="1">
    <location>
        <begin position="77"/>
        <end position="87"/>
    </location>
</feature>
<organism evidence="2 3">
    <name type="scientific">Polarella glacialis</name>
    <name type="common">Dinoflagellate</name>
    <dbReference type="NCBI Taxonomy" id="89957"/>
    <lineage>
        <taxon>Eukaryota</taxon>
        <taxon>Sar</taxon>
        <taxon>Alveolata</taxon>
        <taxon>Dinophyceae</taxon>
        <taxon>Suessiales</taxon>
        <taxon>Suessiaceae</taxon>
        <taxon>Polarella</taxon>
    </lineage>
</organism>
<evidence type="ECO:0000256" key="1">
    <source>
        <dbReference type="SAM" id="MobiDB-lite"/>
    </source>
</evidence>
<feature type="non-terminal residue" evidence="2">
    <location>
        <position position="87"/>
    </location>
</feature>
<evidence type="ECO:0000313" key="3">
    <source>
        <dbReference type="Proteomes" id="UP000626109"/>
    </source>
</evidence>
<reference evidence="2" key="1">
    <citation type="submission" date="2021-02" db="EMBL/GenBank/DDBJ databases">
        <authorList>
            <person name="Dougan E. K."/>
            <person name="Rhodes N."/>
            <person name="Thang M."/>
            <person name="Chan C."/>
        </authorList>
    </citation>
    <scope>NUCLEOTIDE SEQUENCE</scope>
</reference>
<proteinExistence type="predicted"/>
<name>A0A813GV09_POLGL</name>
<gene>
    <name evidence="2" type="ORF">PGLA2088_LOCUS602</name>
</gene>
<dbReference type="Proteomes" id="UP000626109">
    <property type="component" value="Unassembled WGS sequence"/>
</dbReference>
<dbReference type="EMBL" id="CAJNNW010000406">
    <property type="protein sequence ID" value="CAE8627355.1"/>
    <property type="molecule type" value="Genomic_DNA"/>
</dbReference>
<accession>A0A813GV09</accession>
<comment type="caution">
    <text evidence="2">The sequence shown here is derived from an EMBL/GenBank/DDBJ whole genome shotgun (WGS) entry which is preliminary data.</text>
</comment>
<sequence length="87" mass="9193">AGSTMTRPDGVIRMPVTEAVMRDGHIDAELDNTKLKSSSKILGWVTLDASAAGGPVYFKADGEDRNGARRRQQQPGNGRGNGRGNGP</sequence>
<evidence type="ECO:0000313" key="2">
    <source>
        <dbReference type="EMBL" id="CAE8627355.1"/>
    </source>
</evidence>
<feature type="region of interest" description="Disordered" evidence="1">
    <location>
        <begin position="55"/>
        <end position="87"/>
    </location>
</feature>
<dbReference type="AlphaFoldDB" id="A0A813GV09"/>
<protein>
    <submittedName>
        <fullName evidence="2">Uncharacterized protein</fullName>
    </submittedName>
</protein>